<name>A0A8S4RN00_9NEOP</name>
<feature type="region of interest" description="Disordered" evidence="1">
    <location>
        <begin position="59"/>
        <end position="78"/>
    </location>
</feature>
<accession>A0A8S4RN00</accession>
<proteinExistence type="predicted"/>
<gene>
    <name evidence="2" type="primary">jg21094</name>
    <name evidence="2" type="ORF">PAEG_LOCUS15494</name>
</gene>
<dbReference type="AlphaFoldDB" id="A0A8S4RN00"/>
<evidence type="ECO:0000256" key="1">
    <source>
        <dbReference type="SAM" id="MobiDB-lite"/>
    </source>
</evidence>
<reference evidence="2" key="1">
    <citation type="submission" date="2022-03" db="EMBL/GenBank/DDBJ databases">
        <authorList>
            <person name="Lindestad O."/>
        </authorList>
    </citation>
    <scope>NUCLEOTIDE SEQUENCE</scope>
</reference>
<dbReference type="Proteomes" id="UP000838756">
    <property type="component" value="Unassembled WGS sequence"/>
</dbReference>
<protein>
    <submittedName>
        <fullName evidence="2">Jg21094 protein</fullName>
    </submittedName>
</protein>
<keyword evidence="3" id="KW-1185">Reference proteome</keyword>
<evidence type="ECO:0000313" key="2">
    <source>
        <dbReference type="EMBL" id="CAH2238389.1"/>
    </source>
</evidence>
<sequence length="180" mass="21051">MASRSKQRQYKTLKYQPKKVRLRVTQRARERAKLRVSLRDQIRDEEIRRRTRVTDIAHRRGRRMTSGESLGAAGDKRPRTVDCGTSYKRPISSCERQLVEMMMMMKKVIYSVLYERIPVEVTLVGETGGKVQISIEEGRTYSPKREVLVQTSSRMEAMERKTFSKKPISALKIRREEGSR</sequence>
<evidence type="ECO:0000313" key="3">
    <source>
        <dbReference type="Proteomes" id="UP000838756"/>
    </source>
</evidence>
<comment type="caution">
    <text evidence="2">The sequence shown here is derived from an EMBL/GenBank/DDBJ whole genome shotgun (WGS) entry which is preliminary data.</text>
</comment>
<dbReference type="EMBL" id="CAKXAJ010025342">
    <property type="protein sequence ID" value="CAH2238389.1"/>
    <property type="molecule type" value="Genomic_DNA"/>
</dbReference>
<organism evidence="2 3">
    <name type="scientific">Pararge aegeria aegeria</name>
    <dbReference type="NCBI Taxonomy" id="348720"/>
    <lineage>
        <taxon>Eukaryota</taxon>
        <taxon>Metazoa</taxon>
        <taxon>Ecdysozoa</taxon>
        <taxon>Arthropoda</taxon>
        <taxon>Hexapoda</taxon>
        <taxon>Insecta</taxon>
        <taxon>Pterygota</taxon>
        <taxon>Neoptera</taxon>
        <taxon>Endopterygota</taxon>
        <taxon>Lepidoptera</taxon>
        <taxon>Glossata</taxon>
        <taxon>Ditrysia</taxon>
        <taxon>Papilionoidea</taxon>
        <taxon>Nymphalidae</taxon>
        <taxon>Satyrinae</taxon>
        <taxon>Satyrini</taxon>
        <taxon>Parargina</taxon>
        <taxon>Pararge</taxon>
    </lineage>
</organism>